<sequence length="254" mass="27497">MQDVTEISHEFETLGLDPTAKRRCLATHLSVAGICALLGAAVGAAVSAAVKEAVRQECPGLVNSLQNASLNDTVVPPSGGWRFADGPGENVLIPSLGRQPQRNVLLTTMQTAETFELSFDITPHDSAPADEWRNIVHFGNYGIQRLPGFWLYPGSTRLRADMNRKDMEIVSCNPDKALPVGQVTRVGVRLVGDTFTVSFNGQQVCSVGGFFENRVPAQPYVPVWFSDPWHAAADVTVPNLVYSPLYECECGPVG</sequence>
<evidence type="ECO:0000256" key="1">
    <source>
        <dbReference type="SAM" id="Phobius"/>
    </source>
</evidence>
<organism evidence="2">
    <name type="scientific">Noctiluca scintillans</name>
    <name type="common">Sea sparkle</name>
    <name type="synonym">Red tide dinoflagellate</name>
    <dbReference type="NCBI Taxonomy" id="2966"/>
    <lineage>
        <taxon>Eukaryota</taxon>
        <taxon>Sar</taxon>
        <taxon>Alveolata</taxon>
        <taxon>Dinophyceae</taxon>
        <taxon>Noctilucales</taxon>
        <taxon>Noctilucaceae</taxon>
        <taxon>Noctiluca</taxon>
    </lineage>
</organism>
<proteinExistence type="predicted"/>
<reference evidence="2" key="1">
    <citation type="submission" date="2021-01" db="EMBL/GenBank/DDBJ databases">
        <authorList>
            <person name="Corre E."/>
            <person name="Pelletier E."/>
            <person name="Niang G."/>
            <person name="Scheremetjew M."/>
            <person name="Finn R."/>
            <person name="Kale V."/>
            <person name="Holt S."/>
            <person name="Cochrane G."/>
            <person name="Meng A."/>
            <person name="Brown T."/>
            <person name="Cohen L."/>
        </authorList>
    </citation>
    <scope>NUCLEOTIDE SEQUENCE</scope>
</reference>
<keyword evidence="1" id="KW-0812">Transmembrane</keyword>
<evidence type="ECO:0000313" key="2">
    <source>
        <dbReference type="EMBL" id="CAD8852410.1"/>
    </source>
</evidence>
<keyword evidence="1" id="KW-0472">Membrane</keyword>
<name>A0A7S1F8W1_NOCSC</name>
<dbReference type="Gene3D" id="2.60.120.560">
    <property type="entry name" value="Exo-inulinase, domain 1"/>
    <property type="match status" value="1"/>
</dbReference>
<dbReference type="EMBL" id="HBFQ01037848">
    <property type="protein sequence ID" value="CAD8852410.1"/>
    <property type="molecule type" value="Transcribed_RNA"/>
</dbReference>
<gene>
    <name evidence="2" type="ORF">NSCI0253_LOCUS26760</name>
</gene>
<feature type="transmembrane region" description="Helical" evidence="1">
    <location>
        <begin position="29"/>
        <end position="50"/>
    </location>
</feature>
<protein>
    <submittedName>
        <fullName evidence="2">Uncharacterized protein</fullName>
    </submittedName>
</protein>
<dbReference type="AlphaFoldDB" id="A0A7S1F8W1"/>
<accession>A0A7S1F8W1</accession>
<keyword evidence="1" id="KW-1133">Transmembrane helix</keyword>